<dbReference type="Proteomes" id="UP000232196">
    <property type="component" value="Unassembled WGS sequence"/>
</dbReference>
<dbReference type="OrthoDB" id="321511at2"/>
<organism evidence="1 2">
    <name type="scientific">Leptospira hartskeerlii</name>
    <dbReference type="NCBI Taxonomy" id="2023177"/>
    <lineage>
        <taxon>Bacteria</taxon>
        <taxon>Pseudomonadati</taxon>
        <taxon>Spirochaetota</taxon>
        <taxon>Spirochaetia</taxon>
        <taxon>Leptospirales</taxon>
        <taxon>Leptospiraceae</taxon>
        <taxon>Leptospira</taxon>
    </lineage>
</organism>
<name>A0A2M9XGB4_9LEPT</name>
<evidence type="ECO:0000313" key="2">
    <source>
        <dbReference type="Proteomes" id="UP000232196"/>
    </source>
</evidence>
<comment type="caution">
    <text evidence="1">The sequence shown here is derived from an EMBL/GenBank/DDBJ whole genome shotgun (WGS) entry which is preliminary data.</text>
</comment>
<sequence length="272" mass="30800">MNNIVKMKSLIVWIFIYSIFIIPLLSAPGNEERPVHPNLNQELAIYNKVYVAGAATDRTPRQEDGYERDRKISAAGEMKLTDSFSVTANYGYIDHYSTTRKIWSGWDRWAVGAKYYIKTDFASFGGGVQFFGPSVSQPREADINPDLFLIRAYFGGLKRFGAFSIQGTANFESETNSSGKETAEENFKRFLYSGLTLSYSLPSKTNLLLEFSHRTTVSNTITPYSDYFVIAPGVQYPINQNGYLTFSLMLQTRTDSNIDRGFKVGYLYFFGD</sequence>
<protein>
    <recommendedName>
        <fullName evidence="3">Porin</fullName>
    </recommendedName>
</protein>
<gene>
    <name evidence="1" type="ORF">CH357_04170</name>
</gene>
<dbReference type="EMBL" id="NPDN01000002">
    <property type="protein sequence ID" value="PJZ26694.1"/>
    <property type="molecule type" value="Genomic_DNA"/>
</dbReference>
<reference evidence="1 2" key="1">
    <citation type="submission" date="2017-07" db="EMBL/GenBank/DDBJ databases">
        <title>Leptospira spp. isolated from tropical soils.</title>
        <authorList>
            <person name="Thibeaux R."/>
            <person name="Iraola G."/>
            <person name="Ferres I."/>
            <person name="Bierque E."/>
            <person name="Girault D."/>
            <person name="Soupe-Gilbert M.-E."/>
            <person name="Picardeau M."/>
            <person name="Goarant C."/>
        </authorList>
    </citation>
    <scope>NUCLEOTIDE SEQUENCE [LARGE SCALE GENOMIC DNA]</scope>
    <source>
        <strain evidence="1 2">MCA1-C-A1</strain>
    </source>
</reference>
<accession>A0A2M9XGB4</accession>
<evidence type="ECO:0008006" key="3">
    <source>
        <dbReference type="Google" id="ProtNLM"/>
    </source>
</evidence>
<proteinExistence type="predicted"/>
<evidence type="ECO:0000313" key="1">
    <source>
        <dbReference type="EMBL" id="PJZ26694.1"/>
    </source>
</evidence>
<dbReference type="AlphaFoldDB" id="A0A2M9XGB4"/>
<keyword evidence="2" id="KW-1185">Reference proteome</keyword>